<organism evidence="4 5">
    <name type="scientific">Aquatica leii</name>
    <dbReference type="NCBI Taxonomy" id="1421715"/>
    <lineage>
        <taxon>Eukaryota</taxon>
        <taxon>Metazoa</taxon>
        <taxon>Ecdysozoa</taxon>
        <taxon>Arthropoda</taxon>
        <taxon>Hexapoda</taxon>
        <taxon>Insecta</taxon>
        <taxon>Pterygota</taxon>
        <taxon>Neoptera</taxon>
        <taxon>Endopterygota</taxon>
        <taxon>Coleoptera</taxon>
        <taxon>Polyphaga</taxon>
        <taxon>Elateriformia</taxon>
        <taxon>Elateroidea</taxon>
        <taxon>Lampyridae</taxon>
        <taxon>Luciolinae</taxon>
        <taxon>Aquatica</taxon>
    </lineage>
</organism>
<feature type="compositionally biased region" description="Polar residues" evidence="3">
    <location>
        <begin position="224"/>
        <end position="234"/>
    </location>
</feature>
<comment type="similarity">
    <text evidence="1">Belongs to the CWC26 family.</text>
</comment>
<evidence type="ECO:0000256" key="2">
    <source>
        <dbReference type="ARBA" id="ARBA00014454"/>
    </source>
</evidence>
<dbReference type="InterPro" id="IPR051112">
    <property type="entry name" value="CWC26_splicing_factor"/>
</dbReference>
<dbReference type="Pfam" id="PF09736">
    <property type="entry name" value="Bud13"/>
    <property type="match status" value="1"/>
</dbReference>
<feature type="compositionally biased region" description="Basic and acidic residues" evidence="3">
    <location>
        <begin position="236"/>
        <end position="252"/>
    </location>
</feature>
<feature type="compositionally biased region" description="Polar residues" evidence="3">
    <location>
        <begin position="146"/>
        <end position="155"/>
    </location>
</feature>
<feature type="compositionally biased region" description="Basic and acidic residues" evidence="3">
    <location>
        <begin position="275"/>
        <end position="298"/>
    </location>
</feature>
<sequence length="513" mass="59492">MEVINQKEYLKKYLSGKKDKKKKKRKKNEGVERVKIIDDDIDLSKINSADAAEDLYNTNEDAPQIVGVIDDRPMHMRIDDYRQSDLWRPLGASTSEGVEADFKESMFQKEKEILLKLIKKDSVRDFKSISLNKLQRGKRHKDKNDSQITRWNIGNSSRRERSMSKESDVVSQGNVGELNSPSKRSTIDADNSPPRKGRRLSENGSPVSTIRDSSPPRRSRKNSDSGNDDSQSFKMKSRDSTPSRRSRQKDMDSSPPRKSRRTSDSSPPRKSHLKNKPEKGDDTDINPKRKLLPGDKKGKYLIPAKRMTKTLDGKTAGLQNARELVNENEAFRKREDDLFKNLSADVSGANATTVLRDRKTGKIRDLKKEEEQRLEKQKQEEANKEKYSRWGKGLKQVEAYENKLQEDVLEMNKPLARYADDEDLERYLREQERDGDPMLDYIRKKRRKNDVESGKPIKPKFEGEFMPNRFGIRPGHRWDGVDRSNGYEKKWIDVQNAKHAIQEEVYKWSTEDM</sequence>
<evidence type="ECO:0000256" key="3">
    <source>
        <dbReference type="SAM" id="MobiDB-lite"/>
    </source>
</evidence>
<feature type="compositionally biased region" description="Polar residues" evidence="3">
    <location>
        <begin position="202"/>
        <end position="212"/>
    </location>
</feature>
<keyword evidence="5" id="KW-1185">Reference proteome</keyword>
<dbReference type="Proteomes" id="UP001353858">
    <property type="component" value="Unassembled WGS sequence"/>
</dbReference>
<evidence type="ECO:0000256" key="1">
    <source>
        <dbReference type="ARBA" id="ARBA00011069"/>
    </source>
</evidence>
<feature type="region of interest" description="Disordered" evidence="3">
    <location>
        <begin position="446"/>
        <end position="466"/>
    </location>
</feature>
<protein>
    <recommendedName>
        <fullName evidence="2">BUD13 homolog</fullName>
    </recommendedName>
</protein>
<dbReference type="GO" id="GO:0000398">
    <property type="term" value="P:mRNA splicing, via spliceosome"/>
    <property type="evidence" value="ECO:0007669"/>
    <property type="project" value="TreeGrafter"/>
</dbReference>
<feature type="region of interest" description="Disordered" evidence="3">
    <location>
        <begin position="134"/>
        <end position="300"/>
    </location>
</feature>
<dbReference type="PANTHER" id="PTHR31809:SF0">
    <property type="entry name" value="BUD13 HOMOLOG"/>
    <property type="match status" value="1"/>
</dbReference>
<dbReference type="EMBL" id="JARPUR010000007">
    <property type="protein sequence ID" value="KAK4873221.1"/>
    <property type="molecule type" value="Genomic_DNA"/>
</dbReference>
<accession>A0AAN7P0S4</accession>
<dbReference type="AlphaFoldDB" id="A0AAN7P0S4"/>
<feature type="region of interest" description="Disordered" evidence="3">
    <location>
        <begin position="356"/>
        <end position="387"/>
    </location>
</feature>
<dbReference type="GO" id="GO:0003723">
    <property type="term" value="F:RNA binding"/>
    <property type="evidence" value="ECO:0007669"/>
    <property type="project" value="TreeGrafter"/>
</dbReference>
<dbReference type="PANTHER" id="PTHR31809">
    <property type="entry name" value="BUD13 HOMOLOG"/>
    <property type="match status" value="1"/>
</dbReference>
<reference evidence="5" key="1">
    <citation type="submission" date="2023-01" db="EMBL/GenBank/DDBJ databases">
        <title>Key to firefly adult light organ development and bioluminescence: homeobox transcription factors regulate luciferase expression and transportation to peroxisome.</title>
        <authorList>
            <person name="Fu X."/>
        </authorList>
    </citation>
    <scope>NUCLEOTIDE SEQUENCE [LARGE SCALE GENOMIC DNA]</scope>
</reference>
<feature type="compositionally biased region" description="Polar residues" evidence="3">
    <location>
        <begin position="169"/>
        <end position="184"/>
    </location>
</feature>
<dbReference type="InterPro" id="IPR018609">
    <property type="entry name" value="Bud13"/>
</dbReference>
<dbReference type="GO" id="GO:0005684">
    <property type="term" value="C:U2-type spliceosomal complex"/>
    <property type="evidence" value="ECO:0007669"/>
    <property type="project" value="TreeGrafter"/>
</dbReference>
<proteinExistence type="inferred from homology"/>
<gene>
    <name evidence="4" type="ORF">RN001_015250</name>
</gene>
<feature type="compositionally biased region" description="Basic and acidic residues" evidence="3">
    <location>
        <begin position="157"/>
        <end position="168"/>
    </location>
</feature>
<evidence type="ECO:0000313" key="4">
    <source>
        <dbReference type="EMBL" id="KAK4873221.1"/>
    </source>
</evidence>
<name>A0AAN7P0S4_9COLE</name>
<dbReference type="GO" id="GO:0070274">
    <property type="term" value="C:RES complex"/>
    <property type="evidence" value="ECO:0007669"/>
    <property type="project" value="TreeGrafter"/>
</dbReference>
<evidence type="ECO:0000313" key="5">
    <source>
        <dbReference type="Proteomes" id="UP001353858"/>
    </source>
</evidence>
<feature type="compositionally biased region" description="Basic and acidic residues" evidence="3">
    <location>
        <begin position="449"/>
        <end position="463"/>
    </location>
</feature>
<comment type="caution">
    <text evidence="4">The sequence shown here is derived from an EMBL/GenBank/DDBJ whole genome shotgun (WGS) entry which is preliminary data.</text>
</comment>